<dbReference type="GO" id="GO:0046872">
    <property type="term" value="F:metal ion binding"/>
    <property type="evidence" value="ECO:0007669"/>
    <property type="project" value="UniProtKB-KW"/>
</dbReference>
<keyword evidence="4" id="KW-0456">Lyase</keyword>
<name>A0AAE3N5I5_9HYPH</name>
<evidence type="ECO:0000256" key="4">
    <source>
        <dbReference type="ARBA" id="ARBA00023239"/>
    </source>
</evidence>
<dbReference type="RefSeq" id="WP_306412428.1">
    <property type="nucleotide sequence ID" value="NZ_JANFPI010000006.1"/>
</dbReference>
<dbReference type="InterPro" id="IPR011057">
    <property type="entry name" value="Mss4-like_sf"/>
</dbReference>
<dbReference type="AlphaFoldDB" id="A0AAE3N5I5"/>
<proteinExistence type="inferred from homology"/>
<evidence type="ECO:0000256" key="3">
    <source>
        <dbReference type="ARBA" id="ARBA00022833"/>
    </source>
</evidence>
<reference evidence="6" key="1">
    <citation type="submission" date="2022-07" db="EMBL/GenBank/DDBJ databases">
        <title>Ectorhizobium quercum gen.nov., sp. nov.</title>
        <authorList>
            <person name="Ma T."/>
            <person name="Li Y."/>
        </authorList>
    </citation>
    <scope>NUCLEOTIDE SEQUENCE</scope>
    <source>
        <strain evidence="6">BDR2-2</strain>
    </source>
</reference>
<keyword evidence="2" id="KW-0479">Metal-binding</keyword>
<evidence type="ECO:0000313" key="6">
    <source>
        <dbReference type="EMBL" id="MCX8998927.1"/>
    </source>
</evidence>
<dbReference type="InterPro" id="IPR006913">
    <property type="entry name" value="CENP-V/GFA"/>
</dbReference>
<comment type="similarity">
    <text evidence="1">Belongs to the Gfa family.</text>
</comment>
<sequence length="144" mass="15828">MTREGMREQGQCLCGAVRFEAQVGAREIGACHCSMCRRWSGGVFLAVECEEVEFADRSALGVYSSSEWGERCFCSSCGSTLLWRSKDGSHHAVSVQAFANPSDFRFVSQIFIDEKPDCYSFTEATKNMTGADFIAMVTSAESKA</sequence>
<keyword evidence="7" id="KW-1185">Reference proteome</keyword>
<dbReference type="PANTHER" id="PTHR33337:SF40">
    <property type="entry name" value="CENP-V_GFA DOMAIN-CONTAINING PROTEIN-RELATED"/>
    <property type="match status" value="1"/>
</dbReference>
<dbReference type="EMBL" id="JANFPI010000006">
    <property type="protein sequence ID" value="MCX8998927.1"/>
    <property type="molecule type" value="Genomic_DNA"/>
</dbReference>
<feature type="domain" description="CENP-V/GFA" evidence="5">
    <location>
        <begin position="8"/>
        <end position="120"/>
    </location>
</feature>
<dbReference type="Proteomes" id="UP001208771">
    <property type="component" value="Unassembled WGS sequence"/>
</dbReference>
<comment type="caution">
    <text evidence="6">The sequence shown here is derived from an EMBL/GenBank/DDBJ whole genome shotgun (WGS) entry which is preliminary data.</text>
</comment>
<dbReference type="GO" id="GO:0016846">
    <property type="term" value="F:carbon-sulfur lyase activity"/>
    <property type="evidence" value="ECO:0007669"/>
    <property type="project" value="InterPro"/>
</dbReference>
<dbReference type="SUPFAM" id="SSF51316">
    <property type="entry name" value="Mss4-like"/>
    <property type="match status" value="1"/>
</dbReference>
<dbReference type="Gene3D" id="3.90.1590.10">
    <property type="entry name" value="glutathione-dependent formaldehyde- activating enzyme (gfa)"/>
    <property type="match status" value="1"/>
</dbReference>
<keyword evidence="3" id="KW-0862">Zinc</keyword>
<evidence type="ECO:0000256" key="2">
    <source>
        <dbReference type="ARBA" id="ARBA00022723"/>
    </source>
</evidence>
<evidence type="ECO:0000256" key="1">
    <source>
        <dbReference type="ARBA" id="ARBA00005495"/>
    </source>
</evidence>
<protein>
    <submittedName>
        <fullName evidence="6">GFA family protein</fullName>
    </submittedName>
</protein>
<organism evidence="6 7">
    <name type="scientific">Ectorhizobium quercum</name>
    <dbReference type="NCBI Taxonomy" id="2965071"/>
    <lineage>
        <taxon>Bacteria</taxon>
        <taxon>Pseudomonadati</taxon>
        <taxon>Pseudomonadota</taxon>
        <taxon>Alphaproteobacteria</taxon>
        <taxon>Hyphomicrobiales</taxon>
        <taxon>Rhizobiaceae</taxon>
        <taxon>Ectorhizobium</taxon>
    </lineage>
</organism>
<accession>A0AAE3N5I5</accession>
<evidence type="ECO:0000259" key="5">
    <source>
        <dbReference type="PROSITE" id="PS51891"/>
    </source>
</evidence>
<dbReference type="PROSITE" id="PS51891">
    <property type="entry name" value="CENP_V_GFA"/>
    <property type="match status" value="1"/>
</dbReference>
<gene>
    <name evidence="6" type="ORF">NOF55_17590</name>
</gene>
<dbReference type="PANTHER" id="PTHR33337">
    <property type="entry name" value="GFA DOMAIN-CONTAINING PROTEIN"/>
    <property type="match status" value="1"/>
</dbReference>
<dbReference type="Pfam" id="PF04828">
    <property type="entry name" value="GFA"/>
    <property type="match status" value="1"/>
</dbReference>
<evidence type="ECO:0000313" key="7">
    <source>
        <dbReference type="Proteomes" id="UP001208771"/>
    </source>
</evidence>